<organism evidence="1">
    <name type="scientific">uncultured Caudovirales phage</name>
    <dbReference type="NCBI Taxonomy" id="2100421"/>
    <lineage>
        <taxon>Viruses</taxon>
        <taxon>Duplodnaviria</taxon>
        <taxon>Heunggongvirae</taxon>
        <taxon>Uroviricota</taxon>
        <taxon>Caudoviricetes</taxon>
        <taxon>Peduoviridae</taxon>
        <taxon>Maltschvirus</taxon>
        <taxon>Maltschvirus maltsch</taxon>
    </lineage>
</organism>
<dbReference type="InterPro" id="IPR046558">
    <property type="entry name" value="DUF6712"/>
</dbReference>
<reference evidence="1" key="1">
    <citation type="submission" date="2020-04" db="EMBL/GenBank/DDBJ databases">
        <authorList>
            <person name="Chiriac C."/>
            <person name="Salcher M."/>
            <person name="Ghai R."/>
            <person name="Kavagutti S V."/>
        </authorList>
    </citation>
    <scope>NUCLEOTIDE SEQUENCE</scope>
</reference>
<sequence length="186" mass="21462">METILLNDNEITESTLLGGNIDVDRYKFCIIDAQISKLEECLGETLYEKIKTDFENDDLAGNYLTLHTKYIKPFLIHQSALEYLKIGAYHVSNGGIYKHTPSNGTAIDKVEVDFLVENQRSKAEMYLQRMEKWLAVNTIPEYYSYVSGTVTPARKSSIGNWYYDGMDYTNKRNKSDNDNDTDFGYW</sequence>
<proteinExistence type="predicted"/>
<accession>A0A6J5MJY1</accession>
<dbReference type="Pfam" id="PF20459">
    <property type="entry name" value="DUF6712"/>
    <property type="match status" value="1"/>
</dbReference>
<name>A0A6J5MJY1_9CAUD</name>
<dbReference type="EMBL" id="LR796480">
    <property type="protein sequence ID" value="CAB4147054.1"/>
    <property type="molecule type" value="Genomic_DNA"/>
</dbReference>
<protein>
    <submittedName>
        <fullName evidence="1">Uncharacterized protein</fullName>
    </submittedName>
</protein>
<evidence type="ECO:0000313" key="1">
    <source>
        <dbReference type="EMBL" id="CAB4147054.1"/>
    </source>
</evidence>
<gene>
    <name evidence="1" type="ORF">UFOVP516_10</name>
</gene>